<keyword evidence="2" id="KW-1185">Reference proteome</keyword>
<dbReference type="Pfam" id="PF11901">
    <property type="entry name" value="DM9"/>
    <property type="match status" value="1"/>
</dbReference>
<proteinExistence type="predicted"/>
<dbReference type="InterPro" id="IPR006616">
    <property type="entry name" value="DM9_repeat"/>
</dbReference>
<sequence length="252" mass="28103">MGQISDIHTFIECRCEITYSAFVFRPVNESSGGFTPSIRYPIPTQQARNALVTSLCEYPWSTMTTYSVSLQARLPLENYIQKLPPLLKIPSRIITGGEPVWRPLHSGEPLPPDAFVGGMERGEPTYIARAPHQGSVTPGKYLRSKDAAFLGWSWTEHKKQQFEILCGYNMMWVPGVYGAPPPGALVTGYSQNENRDQLFSVRVRHLGDLVLGKQHDCHGDCYIPYDGRELQIVSDFEILTVPPGPPNALAVI</sequence>
<accession>A0A4C1W2B9</accession>
<dbReference type="STRING" id="151549.A0A4C1W2B9"/>
<dbReference type="PANTHER" id="PTHR31649">
    <property type="entry name" value="AGAP009604-PA"/>
    <property type="match status" value="1"/>
</dbReference>
<evidence type="ECO:0000313" key="2">
    <source>
        <dbReference type="Proteomes" id="UP000299102"/>
    </source>
</evidence>
<dbReference type="Proteomes" id="UP000299102">
    <property type="component" value="Unassembled WGS sequence"/>
</dbReference>
<comment type="caution">
    <text evidence="1">The sequence shown here is derived from an EMBL/GenBank/DDBJ whole genome shotgun (WGS) entry which is preliminary data.</text>
</comment>
<dbReference type="EMBL" id="BGZK01000466">
    <property type="protein sequence ID" value="GBP45183.1"/>
    <property type="molecule type" value="Genomic_DNA"/>
</dbReference>
<gene>
    <name evidence="1" type="ORF">EVAR_25888_1</name>
</gene>
<reference evidence="1 2" key="1">
    <citation type="journal article" date="2019" name="Commun. Biol.">
        <title>The bagworm genome reveals a unique fibroin gene that provides high tensile strength.</title>
        <authorList>
            <person name="Kono N."/>
            <person name="Nakamura H."/>
            <person name="Ohtoshi R."/>
            <person name="Tomita M."/>
            <person name="Numata K."/>
            <person name="Arakawa K."/>
        </authorList>
    </citation>
    <scope>NUCLEOTIDE SEQUENCE [LARGE SCALE GENOMIC DNA]</scope>
</reference>
<dbReference type="AlphaFoldDB" id="A0A4C1W2B9"/>
<dbReference type="PANTHER" id="PTHR31649:SF10">
    <property type="entry name" value="IP19903P-RELATED"/>
    <property type="match status" value="1"/>
</dbReference>
<dbReference type="SMART" id="SM00696">
    <property type="entry name" value="DM9"/>
    <property type="match status" value="2"/>
</dbReference>
<dbReference type="OrthoDB" id="1925699at2759"/>
<evidence type="ECO:0000313" key="1">
    <source>
        <dbReference type="EMBL" id="GBP45183.1"/>
    </source>
</evidence>
<protein>
    <submittedName>
        <fullName evidence="1">Uncharacterized protein</fullName>
    </submittedName>
</protein>
<organism evidence="1 2">
    <name type="scientific">Eumeta variegata</name>
    <name type="common">Bagworm moth</name>
    <name type="synonym">Eumeta japonica</name>
    <dbReference type="NCBI Taxonomy" id="151549"/>
    <lineage>
        <taxon>Eukaryota</taxon>
        <taxon>Metazoa</taxon>
        <taxon>Ecdysozoa</taxon>
        <taxon>Arthropoda</taxon>
        <taxon>Hexapoda</taxon>
        <taxon>Insecta</taxon>
        <taxon>Pterygota</taxon>
        <taxon>Neoptera</taxon>
        <taxon>Endopterygota</taxon>
        <taxon>Lepidoptera</taxon>
        <taxon>Glossata</taxon>
        <taxon>Ditrysia</taxon>
        <taxon>Tineoidea</taxon>
        <taxon>Psychidae</taxon>
        <taxon>Oiketicinae</taxon>
        <taxon>Eumeta</taxon>
    </lineage>
</organism>
<name>A0A4C1W2B9_EUMVA</name>